<dbReference type="PANTHER" id="PTHR43920">
    <property type="entry name" value="CHLORIDE INTRACELLULAR CHANNEL, ISOFORM A"/>
    <property type="match status" value="1"/>
</dbReference>
<dbReference type="SUPFAM" id="SSF47616">
    <property type="entry name" value="GST C-terminal domain-like"/>
    <property type="match status" value="1"/>
</dbReference>
<proteinExistence type="predicted"/>
<comment type="caution">
    <text evidence="2">The sequence shown here is derived from an EMBL/GenBank/DDBJ whole genome shotgun (WGS) entry which is preliminary data.</text>
</comment>
<dbReference type="InterPro" id="IPR036249">
    <property type="entry name" value="Thioredoxin-like_sf"/>
</dbReference>
<dbReference type="Gene3D" id="1.20.1050.10">
    <property type="match status" value="1"/>
</dbReference>
<dbReference type="AlphaFoldDB" id="A0A922I9J3"/>
<evidence type="ECO:0000313" key="1">
    <source>
        <dbReference type="EMBL" id="KAH7641031.1"/>
    </source>
</evidence>
<evidence type="ECO:0000313" key="2">
    <source>
        <dbReference type="EMBL" id="KAH9526693.1"/>
    </source>
</evidence>
<dbReference type="InterPro" id="IPR036282">
    <property type="entry name" value="Glutathione-S-Trfase_C_sf"/>
</dbReference>
<dbReference type="GO" id="GO:0016020">
    <property type="term" value="C:membrane"/>
    <property type="evidence" value="ECO:0007669"/>
    <property type="project" value="TreeGrafter"/>
</dbReference>
<dbReference type="EMBL" id="SDOV01000005">
    <property type="protein sequence ID" value="KAH7641031.1"/>
    <property type="molecule type" value="Genomic_DNA"/>
</dbReference>
<name>A0A922I9J3_DERFA</name>
<dbReference type="Proteomes" id="UP000828236">
    <property type="component" value="Unassembled WGS sequence"/>
</dbReference>
<accession>A0A922I9J3</accession>
<dbReference type="Gene3D" id="3.40.30.10">
    <property type="entry name" value="Glutaredoxin"/>
    <property type="match status" value="1"/>
</dbReference>
<sequence length="316" mass="37676">MKPLIIYVKQSYSLLRGGFNLQQTTPFVSCESLATIIDLNNNELQQQNYEQPLKPSLLCACPISIEILMLLSLKQLPFDVKLCNANKMLPEELCYRMIHQLPVLIDPNNGHQILEYRMDIVDYIERKYPTKTFEFNFSFDNHCNDNQHQLNWKLITVIHMVNRRFYHYIQQQTRSPSRFMLNDLAAIRQQLINGLGELNRVLTLFGTRYAMTDEQPTMIDCHMMPRLHQIRVILKQMDGIEIPNGLRCLWQYLNETYEWNIFRRWCPSDQEIQIHWLLKMNNSSQRQFRMKLMQLIRSSPTYSFDCPVYENQVTKL</sequence>
<dbReference type="GO" id="GO:0005254">
    <property type="term" value="F:chloride channel activity"/>
    <property type="evidence" value="ECO:0007669"/>
    <property type="project" value="TreeGrafter"/>
</dbReference>
<keyword evidence="3" id="KW-1185">Reference proteome</keyword>
<dbReference type="CDD" id="cd00570">
    <property type="entry name" value="GST_N_family"/>
    <property type="match status" value="1"/>
</dbReference>
<dbReference type="Proteomes" id="UP000790347">
    <property type="component" value="Unassembled WGS sequence"/>
</dbReference>
<gene>
    <name evidence="2" type="primary">CLIC6</name>
    <name evidence="2" type="ORF">DERF_000758</name>
    <name evidence="1" type="ORF">HUG17_8500</name>
</gene>
<reference evidence="1" key="2">
    <citation type="submission" date="2020-06" db="EMBL/GenBank/DDBJ databases">
        <authorList>
            <person name="Ji K."/>
            <person name="Li J."/>
        </authorList>
    </citation>
    <scope>NUCLEOTIDE SEQUENCE</scope>
    <source>
        <strain evidence="1">JKM2019</strain>
        <tissue evidence="1">Whole body</tissue>
    </source>
</reference>
<dbReference type="GO" id="GO:0005737">
    <property type="term" value="C:cytoplasm"/>
    <property type="evidence" value="ECO:0007669"/>
    <property type="project" value="TreeGrafter"/>
</dbReference>
<reference evidence="1" key="3">
    <citation type="journal article" date="2021" name="World Allergy Organ. J.">
        <title>Chromosome-level assembly of Dermatophagoides farinae genome and transcriptome reveals two novel allergens Der f 37 and Der f 39.</title>
        <authorList>
            <person name="Chen J."/>
            <person name="Cai Z."/>
            <person name="Fan D."/>
            <person name="Hu J."/>
            <person name="Hou Y."/>
            <person name="He Y."/>
            <person name="Zhang Z."/>
            <person name="Zhao Z."/>
            <person name="Gao P."/>
            <person name="Hu W."/>
            <person name="Sun J."/>
            <person name="Li J."/>
            <person name="Ji K."/>
        </authorList>
    </citation>
    <scope>NUCLEOTIDE SEQUENCE</scope>
    <source>
        <strain evidence="1">JKM2019</strain>
    </source>
</reference>
<reference evidence="2" key="1">
    <citation type="submission" date="2013-05" db="EMBL/GenBank/DDBJ databases">
        <authorList>
            <person name="Yim A.K.Y."/>
            <person name="Chan T.F."/>
            <person name="Ji K.M."/>
            <person name="Liu X.Y."/>
            <person name="Zhou J.W."/>
            <person name="Li R.Q."/>
            <person name="Yang K.Y."/>
            <person name="Li J."/>
            <person name="Li M."/>
            <person name="Law P.T.W."/>
            <person name="Wu Y.L."/>
            <person name="Cai Z.L."/>
            <person name="Qin H."/>
            <person name="Bao Y."/>
            <person name="Leung R.K.K."/>
            <person name="Ng P.K.S."/>
            <person name="Zou J."/>
            <person name="Zhong X.J."/>
            <person name="Ran P.X."/>
            <person name="Zhong N.S."/>
            <person name="Liu Z.G."/>
            <person name="Tsui S.K.W."/>
        </authorList>
    </citation>
    <scope>NUCLEOTIDE SEQUENCE</scope>
    <source>
        <strain evidence="2">Derf</strain>
        <tissue evidence="2">Whole organism</tissue>
    </source>
</reference>
<dbReference type="EMBL" id="ASGP02000001">
    <property type="protein sequence ID" value="KAH9526693.1"/>
    <property type="molecule type" value="Genomic_DNA"/>
</dbReference>
<protein>
    <submittedName>
        <fullName evidence="2">Chloride intracellular channel protein 6</fullName>
    </submittedName>
</protein>
<dbReference type="OrthoDB" id="1935530at2759"/>
<dbReference type="SUPFAM" id="SSF52833">
    <property type="entry name" value="Thioredoxin-like"/>
    <property type="match status" value="1"/>
</dbReference>
<evidence type="ECO:0000313" key="3">
    <source>
        <dbReference type="Proteomes" id="UP000790347"/>
    </source>
</evidence>
<dbReference type="PANTHER" id="PTHR43920:SF5">
    <property type="entry name" value="CHLORIDE INTRACELLULAR CHANNEL CLIC"/>
    <property type="match status" value="1"/>
</dbReference>
<reference evidence="2" key="4">
    <citation type="journal article" date="2022" name="Res Sq">
        <title>Comparative Genomics Reveals Insights into the Divergent Evolution of Astigmatic Mites and Household Pest Adaptations.</title>
        <authorList>
            <person name="Xiong Q."/>
            <person name="Wan A.T.-Y."/>
            <person name="Liu X.-Y."/>
            <person name="Fung C.S.-H."/>
            <person name="Xiao X."/>
            <person name="Malainual N."/>
            <person name="Hou J."/>
            <person name="Wang L."/>
            <person name="Wang M."/>
            <person name="Yang K."/>
            <person name="Cui Y."/>
            <person name="Leung E."/>
            <person name="Nong W."/>
            <person name="Shin S.-K."/>
            <person name="Au S."/>
            <person name="Jeong K.Y."/>
            <person name="Chew F.T."/>
            <person name="Hui J."/>
            <person name="Leung T.F."/>
            <person name="Tungtrongchitr A."/>
            <person name="Zhong N."/>
            <person name="Liu Z."/>
            <person name="Tsui S."/>
        </authorList>
    </citation>
    <scope>NUCLEOTIDE SEQUENCE</scope>
    <source>
        <strain evidence="2">Derf</strain>
        <tissue evidence="2">Whole organism</tissue>
    </source>
</reference>
<organism evidence="2 3">
    <name type="scientific">Dermatophagoides farinae</name>
    <name type="common">American house dust mite</name>
    <dbReference type="NCBI Taxonomy" id="6954"/>
    <lineage>
        <taxon>Eukaryota</taxon>
        <taxon>Metazoa</taxon>
        <taxon>Ecdysozoa</taxon>
        <taxon>Arthropoda</taxon>
        <taxon>Chelicerata</taxon>
        <taxon>Arachnida</taxon>
        <taxon>Acari</taxon>
        <taxon>Acariformes</taxon>
        <taxon>Sarcoptiformes</taxon>
        <taxon>Astigmata</taxon>
        <taxon>Psoroptidia</taxon>
        <taxon>Analgoidea</taxon>
        <taxon>Pyroglyphidae</taxon>
        <taxon>Dermatophagoidinae</taxon>
        <taxon>Dermatophagoides</taxon>
    </lineage>
</organism>